<gene>
    <name evidence="2" type="ORF">ColLi_06749</name>
</gene>
<feature type="transmembrane region" description="Helical" evidence="1">
    <location>
        <begin position="42"/>
        <end position="65"/>
    </location>
</feature>
<dbReference type="Proteomes" id="UP001055172">
    <property type="component" value="Unassembled WGS sequence"/>
</dbReference>
<keyword evidence="1" id="KW-0812">Transmembrane</keyword>
<protein>
    <submittedName>
        <fullName evidence="2">Uncharacterized protein</fullName>
    </submittedName>
</protein>
<comment type="caution">
    <text evidence="2">The sequence shown here is derived from an EMBL/GenBank/DDBJ whole genome shotgun (WGS) entry which is preliminary data.</text>
</comment>
<name>A0AA37GMR7_9PEZI</name>
<accession>A0AA37GMR7</accession>
<evidence type="ECO:0000313" key="3">
    <source>
        <dbReference type="Proteomes" id="UP001055172"/>
    </source>
</evidence>
<evidence type="ECO:0000256" key="1">
    <source>
        <dbReference type="SAM" id="Phobius"/>
    </source>
</evidence>
<organism evidence="2 3">
    <name type="scientific">Colletotrichum liriopes</name>
    <dbReference type="NCBI Taxonomy" id="708192"/>
    <lineage>
        <taxon>Eukaryota</taxon>
        <taxon>Fungi</taxon>
        <taxon>Dikarya</taxon>
        <taxon>Ascomycota</taxon>
        <taxon>Pezizomycotina</taxon>
        <taxon>Sordariomycetes</taxon>
        <taxon>Hypocreomycetidae</taxon>
        <taxon>Glomerellales</taxon>
        <taxon>Glomerellaceae</taxon>
        <taxon>Colletotrichum</taxon>
        <taxon>Colletotrichum spaethianum species complex</taxon>
    </lineage>
</organism>
<sequence>MASGKASNSCFVISAPKDPVDGDTGGGTIVADPAEDSVSRMACVVVVDVAIVFLLPLLLLFSWLLSVLNGLVAESAVGITVKLPVVPDSELLSPPL</sequence>
<dbReference type="EMBL" id="BPPX01000013">
    <property type="protein sequence ID" value="GJC83911.1"/>
    <property type="molecule type" value="Genomic_DNA"/>
</dbReference>
<keyword evidence="1" id="KW-1133">Transmembrane helix</keyword>
<reference evidence="2 3" key="1">
    <citation type="submission" date="2021-07" db="EMBL/GenBank/DDBJ databases">
        <title>Genome data of Colletotrichum spaethianum.</title>
        <authorList>
            <person name="Utami Y.D."/>
            <person name="Hiruma K."/>
        </authorList>
    </citation>
    <scope>NUCLEOTIDE SEQUENCE [LARGE SCALE GENOMIC DNA]</scope>
    <source>
        <strain evidence="2 3">MAFF 242679</strain>
    </source>
</reference>
<proteinExistence type="predicted"/>
<dbReference type="AlphaFoldDB" id="A0AA37GMR7"/>
<evidence type="ECO:0000313" key="2">
    <source>
        <dbReference type="EMBL" id="GJC83911.1"/>
    </source>
</evidence>
<keyword evidence="3" id="KW-1185">Reference proteome</keyword>
<keyword evidence="1" id="KW-0472">Membrane</keyword>